<keyword evidence="6" id="KW-0067">ATP-binding</keyword>
<dbReference type="Gene3D" id="2.60.120.260">
    <property type="entry name" value="Galactose-binding domain-like"/>
    <property type="match status" value="1"/>
</dbReference>
<dbReference type="EMBL" id="UZAE01003140">
    <property type="protein sequence ID" value="VDO00311.1"/>
    <property type="molecule type" value="Genomic_DNA"/>
</dbReference>
<feature type="non-terminal residue" evidence="14">
    <location>
        <position position="400"/>
    </location>
</feature>
<dbReference type="PROSITE" id="PS50022">
    <property type="entry name" value="FA58C_3"/>
    <property type="match status" value="1"/>
</dbReference>
<protein>
    <recommendedName>
        <fullName evidence="13">F5/8 type C domain-containing protein</fullName>
    </recommendedName>
</protein>
<keyword evidence="5" id="KW-0547">Nucleotide-binding</keyword>
<evidence type="ECO:0000256" key="7">
    <source>
        <dbReference type="ARBA" id="ARBA00022989"/>
    </source>
</evidence>
<keyword evidence="3 12" id="KW-0812">Transmembrane</keyword>
<evidence type="ECO:0000256" key="10">
    <source>
        <dbReference type="ARBA" id="ARBA00023180"/>
    </source>
</evidence>
<keyword evidence="9" id="KW-1015">Disulfide bond</keyword>
<evidence type="ECO:0000256" key="11">
    <source>
        <dbReference type="SAM" id="MobiDB-lite"/>
    </source>
</evidence>
<reference evidence="14 15" key="1">
    <citation type="submission" date="2018-11" db="EMBL/GenBank/DDBJ databases">
        <authorList>
            <consortium name="Pathogen Informatics"/>
        </authorList>
    </citation>
    <scope>NUCLEOTIDE SEQUENCE [LARGE SCALE GENOMIC DNA]</scope>
</reference>
<organism evidence="14 15">
    <name type="scientific">Rodentolepis nana</name>
    <name type="common">Dwarf tapeworm</name>
    <name type="synonym">Hymenolepis nana</name>
    <dbReference type="NCBI Taxonomy" id="102285"/>
    <lineage>
        <taxon>Eukaryota</taxon>
        <taxon>Metazoa</taxon>
        <taxon>Spiralia</taxon>
        <taxon>Lophotrochozoa</taxon>
        <taxon>Platyhelminthes</taxon>
        <taxon>Cestoda</taxon>
        <taxon>Eucestoda</taxon>
        <taxon>Cyclophyllidea</taxon>
        <taxon>Hymenolepididae</taxon>
        <taxon>Rodentolepis</taxon>
    </lineage>
</organism>
<dbReference type="Gene3D" id="2.60.120.1190">
    <property type="match status" value="1"/>
</dbReference>
<proteinExistence type="predicted"/>
<evidence type="ECO:0000256" key="1">
    <source>
        <dbReference type="ARBA" id="ARBA00004251"/>
    </source>
</evidence>
<keyword evidence="7 12" id="KW-1133">Transmembrane helix</keyword>
<keyword evidence="2" id="KW-1003">Cell membrane</keyword>
<evidence type="ECO:0000256" key="9">
    <source>
        <dbReference type="ARBA" id="ARBA00023157"/>
    </source>
</evidence>
<gene>
    <name evidence="14" type="ORF">HNAJ_LOCUS4451</name>
</gene>
<evidence type="ECO:0000256" key="4">
    <source>
        <dbReference type="ARBA" id="ARBA00022729"/>
    </source>
</evidence>
<dbReference type="AlphaFoldDB" id="A0A3P7S0G1"/>
<dbReference type="GO" id="GO:0005886">
    <property type="term" value="C:plasma membrane"/>
    <property type="evidence" value="ECO:0007669"/>
    <property type="project" value="UniProtKB-SubCell"/>
</dbReference>
<evidence type="ECO:0000313" key="15">
    <source>
        <dbReference type="Proteomes" id="UP000278807"/>
    </source>
</evidence>
<comment type="subcellular location">
    <subcellularLocation>
        <location evidence="1">Cell membrane</location>
        <topology evidence="1">Single-pass type I membrane protein</topology>
    </subcellularLocation>
</comment>
<evidence type="ECO:0000313" key="14">
    <source>
        <dbReference type="EMBL" id="VDO00311.1"/>
    </source>
</evidence>
<keyword evidence="4" id="KW-0732">Signal</keyword>
<keyword evidence="15" id="KW-1185">Reference proteome</keyword>
<feature type="domain" description="F5/8 type C" evidence="13">
    <location>
        <begin position="1"/>
        <end position="34"/>
    </location>
</feature>
<evidence type="ECO:0000256" key="5">
    <source>
        <dbReference type="ARBA" id="ARBA00022741"/>
    </source>
</evidence>
<evidence type="ECO:0000256" key="2">
    <source>
        <dbReference type="ARBA" id="ARBA00022475"/>
    </source>
</evidence>
<accession>A0A3P7S0G1</accession>
<evidence type="ECO:0000256" key="8">
    <source>
        <dbReference type="ARBA" id="ARBA00023136"/>
    </source>
</evidence>
<name>A0A3P7S0G1_RODNA</name>
<evidence type="ECO:0000256" key="12">
    <source>
        <dbReference type="SAM" id="Phobius"/>
    </source>
</evidence>
<evidence type="ECO:0000259" key="13">
    <source>
        <dbReference type="PROSITE" id="PS50022"/>
    </source>
</evidence>
<evidence type="ECO:0000256" key="6">
    <source>
        <dbReference type="ARBA" id="ARBA00022840"/>
    </source>
</evidence>
<dbReference type="GO" id="GO:0005524">
    <property type="term" value="F:ATP binding"/>
    <property type="evidence" value="ECO:0007669"/>
    <property type="project" value="UniProtKB-KW"/>
</dbReference>
<feature type="transmembrane region" description="Helical" evidence="12">
    <location>
        <begin position="348"/>
        <end position="373"/>
    </location>
</feature>
<dbReference type="Proteomes" id="UP000278807">
    <property type="component" value="Unassembled WGS sequence"/>
</dbReference>
<keyword evidence="8 12" id="KW-0472">Membrane</keyword>
<sequence>MISLNPPIIARWVRIYPYTQKPMYVCAKFQFYGCRFSDELVEYKIPGGSDFTSTSYGSAPINLRDTCYEGQSDPRGGILHNGLGCLSDSRVSTSTKAFDLSPWQHDSERSGAATVTDGDCLVGWNRSRWEEARRSPSPVVDLVYRFSGLRTFQALHLYALNLPAKKQVDSTVLAQLSHLLKSVFHGESLIQMSILLILQIRIPRRIELSFSIDGTTFPSTPDIASDVHSYTADPLIIDLNAKSGRSVQLKLFFADEWIILSETRFISVAGKETDLGGKVEKEGSTGISAHGNVNPPSSIPPAEKNDPVNNYNPNLEPEEVVEPDDPIHNPNIGALRPIEPPPYQGPTMLVLILVFLCCFMLLLVGVACFSISWMKNRKKKRQQAMRGDIQSPNGKLFKSH</sequence>
<dbReference type="SUPFAM" id="SSF49785">
    <property type="entry name" value="Galactose-binding domain-like"/>
    <property type="match status" value="1"/>
</dbReference>
<feature type="region of interest" description="Disordered" evidence="11">
    <location>
        <begin position="284"/>
        <end position="306"/>
    </location>
</feature>
<dbReference type="InterPro" id="IPR000421">
    <property type="entry name" value="FA58C"/>
</dbReference>
<evidence type="ECO:0000256" key="3">
    <source>
        <dbReference type="ARBA" id="ARBA00022692"/>
    </source>
</evidence>
<dbReference type="InterPro" id="IPR048525">
    <property type="entry name" value="DDR1-2_DS-like"/>
</dbReference>
<dbReference type="OrthoDB" id="6071166at2759"/>
<dbReference type="Pfam" id="PF21114">
    <property type="entry name" value="DDR1-2_DS-like"/>
    <property type="match status" value="2"/>
</dbReference>
<keyword evidence="10" id="KW-0325">Glycoprotein</keyword>
<dbReference type="InterPro" id="IPR008979">
    <property type="entry name" value="Galactose-bd-like_sf"/>
</dbReference>